<keyword evidence="5" id="KW-0325">Glycoprotein</keyword>
<evidence type="ECO:0000256" key="2">
    <source>
        <dbReference type="ARBA" id="ARBA00007566"/>
    </source>
</evidence>
<reference evidence="7 8" key="1">
    <citation type="submission" date="2022-01" db="EMBL/GenBank/DDBJ databases">
        <title>A high-quality chromosome-level genome assembly of rohu carp, Labeo rohita.</title>
        <authorList>
            <person name="Arick M.A. II"/>
            <person name="Hsu C.-Y."/>
            <person name="Magbanua Z."/>
            <person name="Pechanova O."/>
            <person name="Grover C."/>
            <person name="Miller E."/>
            <person name="Thrash A."/>
            <person name="Ezzel L."/>
            <person name="Alam S."/>
            <person name="Benzie J."/>
            <person name="Hamilton M."/>
            <person name="Karsi A."/>
            <person name="Lawrence M.L."/>
            <person name="Peterson D.G."/>
        </authorList>
    </citation>
    <scope>NUCLEOTIDE SEQUENCE [LARGE SCALE GENOMIC DNA]</scope>
    <source>
        <strain evidence="8">BAU-BD-2019</strain>
        <tissue evidence="7">Blood</tissue>
    </source>
</reference>
<dbReference type="InterPro" id="IPR009079">
    <property type="entry name" value="4_helix_cytokine-like_core"/>
</dbReference>
<dbReference type="SUPFAM" id="SSF47266">
    <property type="entry name" value="4-helical cytokines"/>
    <property type="match status" value="2"/>
</dbReference>
<dbReference type="PANTHER" id="PTHR11419">
    <property type="entry name" value="INTERFERON GAMMA"/>
    <property type="match status" value="1"/>
</dbReference>
<evidence type="ECO:0000313" key="7">
    <source>
        <dbReference type="EMBL" id="KAI2665447.1"/>
    </source>
</evidence>
<protein>
    <submittedName>
        <fullName evidence="7">Interferon gamma-related</fullName>
    </submittedName>
</protein>
<evidence type="ECO:0000256" key="4">
    <source>
        <dbReference type="ARBA" id="ARBA00022525"/>
    </source>
</evidence>
<evidence type="ECO:0000313" key="8">
    <source>
        <dbReference type="Proteomes" id="UP000830375"/>
    </source>
</evidence>
<comment type="similarity">
    <text evidence="2">Belongs to the type II (or gamma) interferon family.</text>
</comment>
<keyword evidence="4" id="KW-0964">Secreted</keyword>
<accession>A0ABQ8MRJ7</accession>
<keyword evidence="3" id="KW-0202">Cytokine</keyword>
<evidence type="ECO:0000256" key="6">
    <source>
        <dbReference type="SAM" id="SignalP"/>
    </source>
</evidence>
<comment type="caution">
    <text evidence="7">The sequence shown here is derived from an EMBL/GenBank/DDBJ whole genome shotgun (WGS) entry which is preliminary data.</text>
</comment>
<feature type="chain" id="PRO_5046070512" evidence="6">
    <location>
        <begin position="26"/>
        <end position="340"/>
    </location>
</feature>
<keyword evidence="8" id="KW-1185">Reference proteome</keyword>
<gene>
    <name evidence="7" type="ORF">H4Q32_021742</name>
</gene>
<dbReference type="Gene3D" id="1.20.1250.10">
    <property type="match status" value="2"/>
</dbReference>
<dbReference type="Proteomes" id="UP000830375">
    <property type="component" value="Unassembled WGS sequence"/>
</dbReference>
<sequence>MYSRFNVVRLTCALLLVVSLQGTDGARLPQSQNDKEQMMKIVTEKFKSLEMHYDIAGKEFFGKSVLLPHLDQLKSKTSCTYRALLLDRMLNITETIFQEMRKKAENEEVKTSLTDLMDEVKMLRHKYSEEQKVWKELQDIHSIEVTNDTIQKGALTSFLMFRLVHGTETQTHRMDSWLNMVLMCGLLLVASLQTTNAFRFRRSKSDRNQMLYTNIHSLQAHYNTKGPEWLGKSVFASYLDQLNSKDSCSCEALLLERMLKIYEDIFQDMLNKSEEKEVKASLNTVMNEMHKLKHKYSEEQKVWSELQDIHSVKVKNGTVQGGALNDFLMVFKRAYTEKHQ</sequence>
<evidence type="ECO:0000256" key="5">
    <source>
        <dbReference type="ARBA" id="ARBA00023180"/>
    </source>
</evidence>
<feature type="signal peptide" evidence="6">
    <location>
        <begin position="1"/>
        <end position="25"/>
    </location>
</feature>
<organism evidence="7 8">
    <name type="scientific">Labeo rohita</name>
    <name type="common">Indian major carp</name>
    <name type="synonym">Cyprinus rohita</name>
    <dbReference type="NCBI Taxonomy" id="84645"/>
    <lineage>
        <taxon>Eukaryota</taxon>
        <taxon>Metazoa</taxon>
        <taxon>Chordata</taxon>
        <taxon>Craniata</taxon>
        <taxon>Vertebrata</taxon>
        <taxon>Euteleostomi</taxon>
        <taxon>Actinopterygii</taxon>
        <taxon>Neopterygii</taxon>
        <taxon>Teleostei</taxon>
        <taxon>Ostariophysi</taxon>
        <taxon>Cypriniformes</taxon>
        <taxon>Cyprinidae</taxon>
        <taxon>Labeoninae</taxon>
        <taxon>Labeonini</taxon>
        <taxon>Labeo</taxon>
    </lineage>
</organism>
<evidence type="ECO:0000256" key="3">
    <source>
        <dbReference type="ARBA" id="ARBA00022514"/>
    </source>
</evidence>
<comment type="subcellular location">
    <subcellularLocation>
        <location evidence="1">Secreted</location>
    </subcellularLocation>
</comment>
<dbReference type="InterPro" id="IPR002069">
    <property type="entry name" value="Interferon_gamma"/>
</dbReference>
<keyword evidence="6" id="KW-0732">Signal</keyword>
<proteinExistence type="inferred from homology"/>
<dbReference type="PANTHER" id="PTHR11419:SF0">
    <property type="entry name" value="INTERFERON GAMMA"/>
    <property type="match status" value="1"/>
</dbReference>
<dbReference type="EMBL" id="JACTAM010000004">
    <property type="protein sequence ID" value="KAI2665447.1"/>
    <property type="molecule type" value="Genomic_DNA"/>
</dbReference>
<name>A0ABQ8MRJ7_LABRO</name>
<evidence type="ECO:0000256" key="1">
    <source>
        <dbReference type="ARBA" id="ARBA00004613"/>
    </source>
</evidence>